<evidence type="ECO:0008006" key="3">
    <source>
        <dbReference type="Google" id="ProtNLM"/>
    </source>
</evidence>
<sequence length="119" mass="14674">MEDDIKQLGEYTNWPQRKTFKEEKEMVRIAVENHEDNAMRKYLTTLIKYWIEDFKINQPQIKLTEEEFLEASLMYLELGLKQYYKRVKEGNIGFKFSTYFEWFIRQGFLDYFKQKDGNR</sequence>
<dbReference type="InterPro" id="IPR013325">
    <property type="entry name" value="RNA_pol_sigma_r2"/>
</dbReference>
<comment type="caution">
    <text evidence="1">The sequence shown here is derived from an EMBL/GenBank/DDBJ whole genome shotgun (WGS) entry which is preliminary data.</text>
</comment>
<accession>A0A1G2T151</accession>
<dbReference type="SUPFAM" id="SSF88946">
    <property type="entry name" value="Sigma2 domain of RNA polymerase sigma factors"/>
    <property type="match status" value="1"/>
</dbReference>
<gene>
    <name evidence="1" type="ORF">A2832_00210</name>
</gene>
<evidence type="ECO:0000313" key="2">
    <source>
        <dbReference type="Proteomes" id="UP000178538"/>
    </source>
</evidence>
<reference evidence="1 2" key="1">
    <citation type="journal article" date="2016" name="Nat. Commun.">
        <title>Thousands of microbial genomes shed light on interconnected biogeochemical processes in an aquifer system.</title>
        <authorList>
            <person name="Anantharaman K."/>
            <person name="Brown C.T."/>
            <person name="Hug L.A."/>
            <person name="Sharon I."/>
            <person name="Castelle C.J."/>
            <person name="Probst A.J."/>
            <person name="Thomas B.C."/>
            <person name="Singh A."/>
            <person name="Wilkins M.J."/>
            <person name="Karaoz U."/>
            <person name="Brodie E.L."/>
            <person name="Williams K.H."/>
            <person name="Hubbard S.S."/>
            <person name="Banfield J.F."/>
        </authorList>
    </citation>
    <scope>NUCLEOTIDE SEQUENCE [LARGE SCALE GENOMIC DNA]</scope>
</reference>
<protein>
    <recommendedName>
        <fullName evidence="3">RNA polymerase sigma-70 region 2 domain-containing protein</fullName>
    </recommendedName>
</protein>
<proteinExistence type="predicted"/>
<name>A0A1G2T151_9BACT</name>
<dbReference type="GO" id="GO:0003700">
    <property type="term" value="F:DNA-binding transcription factor activity"/>
    <property type="evidence" value="ECO:0007669"/>
    <property type="project" value="InterPro"/>
</dbReference>
<dbReference type="EMBL" id="MHVG01000017">
    <property type="protein sequence ID" value="OHA90738.1"/>
    <property type="molecule type" value="Genomic_DNA"/>
</dbReference>
<dbReference type="STRING" id="1802737.A2832_00210"/>
<evidence type="ECO:0000313" key="1">
    <source>
        <dbReference type="EMBL" id="OHA90738.1"/>
    </source>
</evidence>
<organism evidence="1 2">
    <name type="scientific">Candidatus Zambryskibacteria bacterium RIFCSPHIGHO2_01_FULL_44_22b</name>
    <dbReference type="NCBI Taxonomy" id="1802737"/>
    <lineage>
        <taxon>Bacteria</taxon>
        <taxon>Candidatus Zambryskiibacteriota</taxon>
    </lineage>
</organism>
<dbReference type="AlphaFoldDB" id="A0A1G2T151"/>
<dbReference type="GO" id="GO:0006352">
    <property type="term" value="P:DNA-templated transcription initiation"/>
    <property type="evidence" value="ECO:0007669"/>
    <property type="project" value="InterPro"/>
</dbReference>
<dbReference type="Proteomes" id="UP000178538">
    <property type="component" value="Unassembled WGS sequence"/>
</dbReference>